<reference evidence="1" key="1">
    <citation type="submission" date="2022-10" db="EMBL/GenBank/DDBJ databases">
        <title>Comparative genomic analysis and in-vitro probiotic properties of the potential probiotic L. chiayiensis AACE 3.</title>
        <authorList>
            <person name="Kang X."/>
        </authorList>
    </citation>
    <scope>NUCLEOTIDE SEQUENCE</scope>
    <source>
        <strain evidence="1">AACE 3</strain>
    </source>
</reference>
<proteinExistence type="predicted"/>
<dbReference type="Proteomes" id="UP001164790">
    <property type="component" value="Chromosome"/>
</dbReference>
<sequence length="47" mass="5265">MLIIDATAVPVNIKLPQDTHLLNQSQLNLEAMIDDMRKQLKVAPPRA</sequence>
<dbReference type="RefSeq" id="WP_158280581.1">
    <property type="nucleotide sequence ID" value="NZ_CP107523.1"/>
</dbReference>
<evidence type="ECO:0000313" key="1">
    <source>
        <dbReference type="EMBL" id="UYN55942.1"/>
    </source>
</evidence>
<name>A0ABY6H641_9LACO</name>
<organism evidence="1 2">
    <name type="scientific">Lacticaseibacillus chiayiensis</name>
    <dbReference type="NCBI Taxonomy" id="2100821"/>
    <lineage>
        <taxon>Bacteria</taxon>
        <taxon>Bacillati</taxon>
        <taxon>Bacillota</taxon>
        <taxon>Bacilli</taxon>
        <taxon>Lactobacillales</taxon>
        <taxon>Lactobacillaceae</taxon>
        <taxon>Lacticaseibacillus</taxon>
    </lineage>
</organism>
<dbReference type="EMBL" id="CP107523">
    <property type="protein sequence ID" value="UYN55942.1"/>
    <property type="molecule type" value="Genomic_DNA"/>
</dbReference>
<gene>
    <name evidence="1" type="ORF">OFW50_10710</name>
</gene>
<evidence type="ECO:0000313" key="2">
    <source>
        <dbReference type="Proteomes" id="UP001164790"/>
    </source>
</evidence>
<accession>A0ABY6H641</accession>
<protein>
    <submittedName>
        <fullName evidence="1">Uncharacterized protein</fullName>
    </submittedName>
</protein>
<keyword evidence="2" id="KW-1185">Reference proteome</keyword>